<keyword evidence="2" id="KW-1185">Reference proteome</keyword>
<sequence length="73" mass="8208">MGIWEGRRESTIHPVITRSSSNTFKASKLLLRPMASPRRPSSSLAQNRKYLGRMTEQPLMAAYYVTEPDVAGL</sequence>
<dbReference type="EMBL" id="RBNI01025257">
    <property type="protein sequence ID" value="RUO95857.1"/>
    <property type="molecule type" value="Genomic_DNA"/>
</dbReference>
<dbReference type="AlphaFoldDB" id="A0A432ZZE3"/>
<accession>A0A432ZZE3</accession>
<evidence type="ECO:0000313" key="1">
    <source>
        <dbReference type="EMBL" id="RUO95857.1"/>
    </source>
</evidence>
<evidence type="ECO:0000313" key="2">
    <source>
        <dbReference type="Proteomes" id="UP000268093"/>
    </source>
</evidence>
<protein>
    <submittedName>
        <fullName evidence="1">Uncharacterized protein</fullName>
    </submittedName>
</protein>
<reference evidence="1 2" key="1">
    <citation type="journal article" date="2018" name="New Phytol.">
        <title>Phylogenomics of Endogonaceae and evolution of mycorrhizas within Mucoromycota.</title>
        <authorList>
            <person name="Chang Y."/>
            <person name="Desiro A."/>
            <person name="Na H."/>
            <person name="Sandor L."/>
            <person name="Lipzen A."/>
            <person name="Clum A."/>
            <person name="Barry K."/>
            <person name="Grigoriev I.V."/>
            <person name="Martin F.M."/>
            <person name="Stajich J.E."/>
            <person name="Smith M.E."/>
            <person name="Bonito G."/>
            <person name="Spatafora J.W."/>
        </authorList>
    </citation>
    <scope>NUCLEOTIDE SEQUENCE [LARGE SCALE GENOMIC DNA]</scope>
    <source>
        <strain evidence="1 2">GMNB39</strain>
    </source>
</reference>
<proteinExistence type="predicted"/>
<gene>
    <name evidence="1" type="ORF">BC936DRAFT_143081</name>
</gene>
<dbReference type="Proteomes" id="UP000268093">
    <property type="component" value="Unassembled WGS sequence"/>
</dbReference>
<organism evidence="1 2">
    <name type="scientific">Jimgerdemannia flammicorona</name>
    <dbReference type="NCBI Taxonomy" id="994334"/>
    <lineage>
        <taxon>Eukaryota</taxon>
        <taxon>Fungi</taxon>
        <taxon>Fungi incertae sedis</taxon>
        <taxon>Mucoromycota</taxon>
        <taxon>Mucoromycotina</taxon>
        <taxon>Endogonomycetes</taxon>
        <taxon>Endogonales</taxon>
        <taxon>Endogonaceae</taxon>
        <taxon>Jimgerdemannia</taxon>
    </lineage>
</organism>
<comment type="caution">
    <text evidence="1">The sequence shown here is derived from an EMBL/GenBank/DDBJ whole genome shotgun (WGS) entry which is preliminary data.</text>
</comment>
<name>A0A432ZZE3_9FUNG</name>